<feature type="domain" description="UPF0033" evidence="1">
    <location>
        <begin position="21"/>
        <end position="76"/>
    </location>
</feature>
<evidence type="ECO:0000313" key="2">
    <source>
        <dbReference type="EMBL" id="AKK10673.1"/>
    </source>
</evidence>
<organism evidence="2 3">
    <name type="scientific">Corynebacterium uterequi</name>
    <dbReference type="NCBI Taxonomy" id="1072256"/>
    <lineage>
        <taxon>Bacteria</taxon>
        <taxon>Bacillati</taxon>
        <taxon>Actinomycetota</taxon>
        <taxon>Actinomycetes</taxon>
        <taxon>Mycobacteriales</taxon>
        <taxon>Corynebacteriaceae</taxon>
        <taxon>Corynebacterium</taxon>
    </lineage>
</organism>
<dbReference type="Gene3D" id="3.30.110.40">
    <property type="entry name" value="TusA-like domain"/>
    <property type="match status" value="1"/>
</dbReference>
<dbReference type="PATRIC" id="fig|1072256.5.peg.660"/>
<evidence type="ECO:0000313" key="3">
    <source>
        <dbReference type="Proteomes" id="UP000035548"/>
    </source>
</evidence>
<dbReference type="OrthoDB" id="8636759at2"/>
<keyword evidence="3" id="KW-1185">Reference proteome</keyword>
<dbReference type="Pfam" id="PF01206">
    <property type="entry name" value="TusA"/>
    <property type="match status" value="1"/>
</dbReference>
<reference evidence="3" key="2">
    <citation type="submission" date="2015-05" db="EMBL/GenBank/DDBJ databases">
        <title>Complete genome sequence of Corynebacterium uterequi DSM 45634, isolated from the uterus of a maiden mare.</title>
        <authorList>
            <person name="Ruckert C."/>
            <person name="Albersmeier A."/>
            <person name="Winkler A."/>
            <person name="Tauch A."/>
        </authorList>
    </citation>
    <scope>NUCLEOTIDE SEQUENCE [LARGE SCALE GENOMIC DNA]</scope>
    <source>
        <strain evidence="3">DSM 45634</strain>
    </source>
</reference>
<dbReference type="EMBL" id="CP011546">
    <property type="protein sequence ID" value="AKK10673.1"/>
    <property type="molecule type" value="Genomic_DNA"/>
</dbReference>
<dbReference type="SUPFAM" id="SSF64307">
    <property type="entry name" value="SirA-like"/>
    <property type="match status" value="1"/>
</dbReference>
<name>A0A0G3HFH7_9CORY</name>
<evidence type="ECO:0000259" key="1">
    <source>
        <dbReference type="Pfam" id="PF01206"/>
    </source>
</evidence>
<gene>
    <name evidence="2" type="ORF">CUTER_03325</name>
</gene>
<accession>A0A0G3HFH7</accession>
<dbReference type="KEGG" id="cut:CUTER_03325"/>
<dbReference type="Proteomes" id="UP000035548">
    <property type="component" value="Chromosome"/>
</dbReference>
<dbReference type="AlphaFoldDB" id="A0A0G3HFH7"/>
<dbReference type="RefSeq" id="WP_047259219.1">
    <property type="nucleotide sequence ID" value="NZ_CP011546.1"/>
</dbReference>
<reference evidence="2 3" key="1">
    <citation type="journal article" date="2015" name="Genome Announc.">
        <title>Virulence Factor Genes Detected in the Complete Genome Sequence of Corynebacterium uterequi DSM 45634, Isolated from the Uterus of a Maiden Mare.</title>
        <authorList>
            <person name="Ruckert C."/>
            <person name="Kriete M."/>
            <person name="Jaenicke S."/>
            <person name="Winkler A."/>
            <person name="Tauch A."/>
        </authorList>
    </citation>
    <scope>NUCLEOTIDE SEQUENCE [LARGE SCALE GENOMIC DNA]</scope>
    <source>
        <strain evidence="2 3">DSM 45634</strain>
    </source>
</reference>
<dbReference type="STRING" id="1072256.CUTER_03325"/>
<sequence length="86" mass="9671">MSSHEQQPAWSGGIDADRYWDASGLSCAQLLVRLNRLFATELLPGQTLLFRATSEAVFMDIEAWCGLTGHELLHENPPIFVIRKKD</sequence>
<proteinExistence type="predicted"/>
<dbReference type="InterPro" id="IPR001455">
    <property type="entry name" value="TusA-like"/>
</dbReference>
<protein>
    <submittedName>
        <fullName evidence="2">Putative redox protein, regulator of disulfide bond formation</fullName>
    </submittedName>
</protein>
<dbReference type="InterPro" id="IPR036868">
    <property type="entry name" value="TusA-like_sf"/>
</dbReference>
<dbReference type="CDD" id="cd00291">
    <property type="entry name" value="SirA_YedF_YeeD"/>
    <property type="match status" value="1"/>
</dbReference>